<evidence type="ECO:0000256" key="1">
    <source>
        <dbReference type="ARBA" id="ARBA00022723"/>
    </source>
</evidence>
<protein>
    <submittedName>
        <fullName evidence="3">Peptidase family M49 domain protein</fullName>
    </submittedName>
</protein>
<keyword evidence="2" id="KW-0378">Hydrolase</keyword>
<proteinExistence type="predicted"/>
<name>U2MLS2_9BACT</name>
<evidence type="ECO:0000313" key="4">
    <source>
        <dbReference type="Proteomes" id="UP000016600"/>
    </source>
</evidence>
<evidence type="ECO:0000313" key="3">
    <source>
        <dbReference type="EMBL" id="ERK00194.1"/>
    </source>
</evidence>
<dbReference type="GO" id="GO:0046872">
    <property type="term" value="F:metal ion binding"/>
    <property type="evidence" value="ECO:0007669"/>
    <property type="project" value="UniProtKB-KW"/>
</dbReference>
<keyword evidence="4" id="KW-1185">Reference proteome</keyword>
<dbReference type="InterPro" id="IPR039461">
    <property type="entry name" value="Peptidase_M49"/>
</dbReference>
<comment type="caution">
    <text evidence="3">The sequence shown here is derived from an EMBL/GenBank/DDBJ whole genome shotgun (WGS) entry which is preliminary data.</text>
</comment>
<sequence length="650" mass="74769">MIQNFIYTDERFADLQLLRYRLNGFEELSARQKAYIYYLSQATLAGRDITTDQFGKYNLRIRKVLEAIYIRYNGAKDLPDFKALELYLKRLWFSNGIYHHYGCEKFQPEFSEDFLQNEVEKLGVSAWPLQQEGMQATDFIREIFPVIFDAEVLPKRVNKAAGDDLVKTSACNFYDGVTQKEVEDYYKALKSDSDEEPPSWGLNSTVVKSDGSISELKWTESGRYGRAIQVIISWLERAITVAENEQQQHVIRLLIDYYRTGDLKAFDQYSIEWLKEQEGRVDFINGFIEVYGDPLGLKGSWEGIVEYKDLEATRRTQKICQNAQWFEDHSPVDPRFRKSQVRGVTANVICAAMLGGDEYPSTAIGINLPNADWIRARYGSKSVTIGNLTEAYNKAAHGNGFYEEFVCDETTRALIDRYGDLCDDLHTDLHECLGHGSGQLLPGVDSDALKEYGNTIEEARADLFGLYYMADDKLIELGLLSDREAYQAHYYTYILNGLMTQLTRIRPGHCIEEAHMRNRALVAHWVYEQGKGIVSLTRQNGKTFVVIDDYQALRELFARLLAEIQRIKSEGDFAAARDLVEKYAVTVDSELHHEVLERYARLNLAPYKGFINPRMQPVFDEKGEIVDVLLDYTETYSDQMLRYSEEFGLL</sequence>
<keyword evidence="1" id="KW-0479">Metal-binding</keyword>
<dbReference type="MEROPS" id="M49.003"/>
<accession>U2MLS2</accession>
<dbReference type="RefSeq" id="WP_021584273.1">
    <property type="nucleotide sequence ID" value="NZ_AWET01000038.1"/>
</dbReference>
<dbReference type="PATRIC" id="fig|1081904.3.peg.1663"/>
<gene>
    <name evidence="3" type="ORF">HMPREF1218_1271</name>
</gene>
<dbReference type="Pfam" id="PF03571">
    <property type="entry name" value="Peptidase_M49"/>
    <property type="match status" value="2"/>
</dbReference>
<organism evidence="3 4">
    <name type="scientific">Hoylesella pleuritidis F0068</name>
    <dbReference type="NCBI Taxonomy" id="1081904"/>
    <lineage>
        <taxon>Bacteria</taxon>
        <taxon>Pseudomonadati</taxon>
        <taxon>Bacteroidota</taxon>
        <taxon>Bacteroidia</taxon>
        <taxon>Bacteroidales</taxon>
        <taxon>Prevotellaceae</taxon>
        <taxon>Hoylesella</taxon>
    </lineage>
</organism>
<dbReference type="AlphaFoldDB" id="U2MLS2"/>
<dbReference type="Proteomes" id="UP000016600">
    <property type="component" value="Unassembled WGS sequence"/>
</dbReference>
<reference evidence="3 4" key="1">
    <citation type="submission" date="2013-08" db="EMBL/GenBank/DDBJ databases">
        <authorList>
            <person name="Durkin A.S."/>
            <person name="Haft D.R."/>
            <person name="McCorrison J."/>
            <person name="Torralba M."/>
            <person name="Gillis M."/>
            <person name="Haft D.H."/>
            <person name="Methe B."/>
            <person name="Sutton G."/>
            <person name="Nelson K.E."/>
        </authorList>
    </citation>
    <scope>NUCLEOTIDE SEQUENCE [LARGE SCALE GENOMIC DNA]</scope>
    <source>
        <strain evidence="3 4">F0068</strain>
    </source>
</reference>
<dbReference type="PANTHER" id="PTHR23422">
    <property type="entry name" value="DIPEPTIDYL PEPTIDASE III-RELATED"/>
    <property type="match status" value="1"/>
</dbReference>
<dbReference type="GO" id="GO:0016787">
    <property type="term" value="F:hydrolase activity"/>
    <property type="evidence" value="ECO:0007669"/>
    <property type="project" value="UniProtKB-KW"/>
</dbReference>
<dbReference type="PANTHER" id="PTHR23422:SF11">
    <property type="entry name" value="DIPEPTIDYL PEPTIDASE 3"/>
    <property type="match status" value="1"/>
</dbReference>
<dbReference type="EMBL" id="AWET01000038">
    <property type="protein sequence ID" value="ERK00194.1"/>
    <property type="molecule type" value="Genomic_DNA"/>
</dbReference>
<dbReference type="Gene3D" id="3.30.540.30">
    <property type="match status" value="2"/>
</dbReference>
<evidence type="ECO:0000256" key="2">
    <source>
        <dbReference type="ARBA" id="ARBA00022801"/>
    </source>
</evidence>